<dbReference type="Pfam" id="PF08925">
    <property type="entry name" value="DUF1907"/>
    <property type="match status" value="1"/>
</dbReference>
<evidence type="ECO:0000259" key="7">
    <source>
        <dbReference type="SMART" id="SM01168"/>
    </source>
</evidence>
<evidence type="ECO:0000256" key="1">
    <source>
        <dbReference type="ARBA" id="ARBA00004123"/>
    </source>
</evidence>
<sequence>MAENSGDQMKINQVALFTPTLSEIKNVITPALATNFEEIAVDLVDCPDLTKVPFQLASEGLGGHPKLFDIGGPPFLLPSVQRDKLYDVQTILKQINYNNKAFVIGAGAGPWPQVSRNCEMMMNVVIDSDEIKNQTKLAWVGDDNQCVLQNCKESDTRLALLANLFVSEGKPGKVIKVYVKTRTGNLDFITTIQNALSARYRGQLVGMGGTFLIKQGKVKQHVMPDFSPVPLNSEKSLNDWLHFYNMSAPLVAVGTLVSAESNLDLRVQHFHSFSDHGEGGHYHIDVTPDTVEYLGYFNIADCLYRIDQPPKSVLFGKD</sequence>
<keyword evidence="9" id="KW-1185">Reference proteome</keyword>
<proteinExistence type="predicted"/>
<evidence type="ECO:0000313" key="9">
    <source>
        <dbReference type="Proteomes" id="UP000826195"/>
    </source>
</evidence>
<dbReference type="GO" id="GO:0008270">
    <property type="term" value="F:zinc ion binding"/>
    <property type="evidence" value="ECO:0007669"/>
    <property type="project" value="TreeGrafter"/>
</dbReference>
<evidence type="ECO:0000313" key="8">
    <source>
        <dbReference type="EMBL" id="KAH0560976.1"/>
    </source>
</evidence>
<keyword evidence="6" id="KW-0539">Nucleus</keyword>
<dbReference type="Proteomes" id="UP000826195">
    <property type="component" value="Unassembled WGS sequence"/>
</dbReference>
<evidence type="ECO:0000256" key="2">
    <source>
        <dbReference type="ARBA" id="ARBA00011245"/>
    </source>
</evidence>
<keyword evidence="3" id="KW-0479">Metal-binding</keyword>
<gene>
    <name evidence="8" type="ORF">KQX54_010625</name>
</gene>
<keyword evidence="5" id="KW-0862">Zinc</keyword>
<organism evidence="8 9">
    <name type="scientific">Cotesia glomerata</name>
    <name type="common">Lepidopteran parasitic wasp</name>
    <name type="synonym">Apanteles glomeratus</name>
    <dbReference type="NCBI Taxonomy" id="32391"/>
    <lineage>
        <taxon>Eukaryota</taxon>
        <taxon>Metazoa</taxon>
        <taxon>Ecdysozoa</taxon>
        <taxon>Arthropoda</taxon>
        <taxon>Hexapoda</taxon>
        <taxon>Insecta</taxon>
        <taxon>Pterygota</taxon>
        <taxon>Neoptera</taxon>
        <taxon>Endopterygota</taxon>
        <taxon>Hymenoptera</taxon>
        <taxon>Apocrita</taxon>
        <taxon>Ichneumonoidea</taxon>
        <taxon>Braconidae</taxon>
        <taxon>Microgastrinae</taxon>
        <taxon>Cotesia</taxon>
    </lineage>
</organism>
<dbReference type="InterPro" id="IPR015021">
    <property type="entry name" value="C11orf54_DUF1907"/>
</dbReference>
<dbReference type="SUPFAM" id="SSF117856">
    <property type="entry name" value="AF0104/ALDC/Ptd012-like"/>
    <property type="match status" value="1"/>
</dbReference>
<evidence type="ECO:0000256" key="4">
    <source>
        <dbReference type="ARBA" id="ARBA00022801"/>
    </source>
</evidence>
<dbReference type="AlphaFoldDB" id="A0AAV7IHC9"/>
<dbReference type="PANTHER" id="PTHR13204:SF1">
    <property type="entry name" value="ESTER HYDROLASE C11ORF54"/>
    <property type="match status" value="1"/>
</dbReference>
<dbReference type="CDD" id="cd17298">
    <property type="entry name" value="DUF1907"/>
    <property type="match status" value="1"/>
</dbReference>
<evidence type="ECO:0000256" key="6">
    <source>
        <dbReference type="ARBA" id="ARBA00023242"/>
    </source>
</evidence>
<dbReference type="SMART" id="SM01168">
    <property type="entry name" value="DUF1907"/>
    <property type="match status" value="1"/>
</dbReference>
<keyword evidence="4" id="KW-0378">Hydrolase</keyword>
<reference evidence="8 9" key="1">
    <citation type="journal article" date="2021" name="J. Hered.">
        <title>A chromosome-level genome assembly of the parasitoid wasp, Cotesia glomerata (Hymenoptera: Braconidae).</title>
        <authorList>
            <person name="Pinto B.J."/>
            <person name="Weis J.J."/>
            <person name="Gamble T."/>
            <person name="Ode P.J."/>
            <person name="Paul R."/>
            <person name="Zaspel J.M."/>
        </authorList>
    </citation>
    <scope>NUCLEOTIDE SEQUENCE [LARGE SCALE GENOMIC DNA]</scope>
    <source>
        <strain evidence="8">CgM1</strain>
    </source>
</reference>
<evidence type="ECO:0000256" key="3">
    <source>
        <dbReference type="ARBA" id="ARBA00022723"/>
    </source>
</evidence>
<comment type="caution">
    <text evidence="8">The sequence shown here is derived from an EMBL/GenBank/DDBJ whole genome shotgun (WGS) entry which is preliminary data.</text>
</comment>
<dbReference type="EMBL" id="JAHXZJ010000374">
    <property type="protein sequence ID" value="KAH0560976.1"/>
    <property type="molecule type" value="Genomic_DNA"/>
</dbReference>
<name>A0AAV7IHC9_COTGL</name>
<dbReference type="GO" id="GO:0005634">
    <property type="term" value="C:nucleus"/>
    <property type="evidence" value="ECO:0007669"/>
    <property type="project" value="UniProtKB-SubCell"/>
</dbReference>
<accession>A0AAV7IHC9</accession>
<dbReference type="PANTHER" id="PTHR13204">
    <property type="entry name" value="PTD012 PROTEIN"/>
    <property type="match status" value="1"/>
</dbReference>
<dbReference type="GO" id="GO:0016788">
    <property type="term" value="F:hydrolase activity, acting on ester bonds"/>
    <property type="evidence" value="ECO:0007669"/>
    <property type="project" value="TreeGrafter"/>
</dbReference>
<evidence type="ECO:0000256" key="5">
    <source>
        <dbReference type="ARBA" id="ARBA00022833"/>
    </source>
</evidence>
<protein>
    <recommendedName>
        <fullName evidence="7">DUF1907 domain-containing protein</fullName>
    </recommendedName>
</protein>
<comment type="subunit">
    <text evidence="2">Monomer.</text>
</comment>
<feature type="domain" description="DUF1907" evidence="7">
    <location>
        <begin position="27"/>
        <end position="306"/>
    </location>
</feature>
<comment type="subcellular location">
    <subcellularLocation>
        <location evidence="1">Nucleus</location>
    </subcellularLocation>
</comment>